<dbReference type="InterPro" id="IPR041492">
    <property type="entry name" value="HAD_2"/>
</dbReference>
<evidence type="ECO:0000256" key="10">
    <source>
        <dbReference type="HAMAP-Rule" id="MF_00495"/>
    </source>
</evidence>
<gene>
    <name evidence="11" type="primary">gph</name>
    <name evidence="11" type="ORF">ACFQ3C_09520</name>
</gene>
<dbReference type="InterPro" id="IPR036412">
    <property type="entry name" value="HAD-like_sf"/>
</dbReference>
<dbReference type="Gene3D" id="1.10.150.240">
    <property type="entry name" value="Putative phosphatase, domain 2"/>
    <property type="match status" value="1"/>
</dbReference>
<evidence type="ECO:0000256" key="1">
    <source>
        <dbReference type="ARBA" id="ARBA00000830"/>
    </source>
</evidence>
<evidence type="ECO:0000256" key="6">
    <source>
        <dbReference type="ARBA" id="ARBA00022723"/>
    </source>
</evidence>
<keyword evidence="6 10" id="KW-0479">Metal-binding</keyword>
<evidence type="ECO:0000313" key="11">
    <source>
        <dbReference type="EMBL" id="MFD1194908.1"/>
    </source>
</evidence>
<dbReference type="NCBIfam" id="TIGR01509">
    <property type="entry name" value="HAD-SF-IA-v3"/>
    <property type="match status" value="1"/>
</dbReference>
<evidence type="ECO:0000256" key="4">
    <source>
        <dbReference type="ARBA" id="ARBA00006171"/>
    </source>
</evidence>
<dbReference type="SFLD" id="SFLDG01135">
    <property type="entry name" value="C1.5.6:_HAD__Beta-PGM__Phospha"/>
    <property type="match status" value="1"/>
</dbReference>
<dbReference type="InterPro" id="IPR023214">
    <property type="entry name" value="HAD_sf"/>
</dbReference>
<protein>
    <recommendedName>
        <fullName evidence="5 10">Phosphoglycolate phosphatase</fullName>
        <shortName evidence="10">PGP</shortName>
        <shortName evidence="10">PGPase</shortName>
        <ecNumber evidence="5 10">3.1.3.18</ecNumber>
    </recommendedName>
</protein>
<evidence type="ECO:0000256" key="9">
    <source>
        <dbReference type="ARBA" id="ARBA00023277"/>
    </source>
</evidence>
<dbReference type="PANTHER" id="PTHR43434:SF1">
    <property type="entry name" value="PHOSPHOGLYCOLATE PHOSPHATASE"/>
    <property type="match status" value="1"/>
</dbReference>
<name>A0ABW3TD72_9RHOB</name>
<dbReference type="EC" id="3.1.3.18" evidence="5 10"/>
<evidence type="ECO:0000256" key="5">
    <source>
        <dbReference type="ARBA" id="ARBA00013078"/>
    </source>
</evidence>
<dbReference type="InterPro" id="IPR006439">
    <property type="entry name" value="HAD-SF_hydro_IA"/>
</dbReference>
<dbReference type="Gene3D" id="3.40.50.1000">
    <property type="entry name" value="HAD superfamily/HAD-like"/>
    <property type="match status" value="1"/>
</dbReference>
<evidence type="ECO:0000256" key="8">
    <source>
        <dbReference type="ARBA" id="ARBA00022842"/>
    </source>
</evidence>
<feature type="binding site" evidence="10">
    <location>
        <position position="7"/>
    </location>
    <ligand>
        <name>Mg(2+)</name>
        <dbReference type="ChEBI" id="CHEBI:18420"/>
    </ligand>
</feature>
<comment type="function">
    <text evidence="10">Specifically catalyzes the dephosphorylation of 2-phosphoglycolate. Is involved in the dissimilation of the intracellular 2-phosphoglycolate formed during the DNA repair of 3'-phosphoglycolate ends, a major class of DNA lesions induced by oxidative stress.</text>
</comment>
<dbReference type="InterPro" id="IPR023198">
    <property type="entry name" value="PGP-like_dom2"/>
</dbReference>
<dbReference type="PRINTS" id="PR00413">
    <property type="entry name" value="HADHALOGNASE"/>
</dbReference>
<reference evidence="12" key="1">
    <citation type="journal article" date="2019" name="Int. J. Syst. Evol. Microbiol.">
        <title>The Global Catalogue of Microorganisms (GCM) 10K type strain sequencing project: providing services to taxonomists for standard genome sequencing and annotation.</title>
        <authorList>
            <consortium name="The Broad Institute Genomics Platform"/>
            <consortium name="The Broad Institute Genome Sequencing Center for Infectious Disease"/>
            <person name="Wu L."/>
            <person name="Ma J."/>
        </authorList>
    </citation>
    <scope>NUCLEOTIDE SEQUENCE [LARGE SCALE GENOMIC DNA]</scope>
    <source>
        <strain evidence="12">CCUG 55328</strain>
    </source>
</reference>
<dbReference type="NCBIfam" id="TIGR01449">
    <property type="entry name" value="PGP_bact"/>
    <property type="match status" value="1"/>
</dbReference>
<dbReference type="PANTHER" id="PTHR43434">
    <property type="entry name" value="PHOSPHOGLYCOLATE PHOSPHATASE"/>
    <property type="match status" value="1"/>
</dbReference>
<comment type="caution">
    <text evidence="11">The sequence shown here is derived from an EMBL/GenBank/DDBJ whole genome shotgun (WGS) entry which is preliminary data.</text>
</comment>
<keyword evidence="9 10" id="KW-0119">Carbohydrate metabolism</keyword>
<dbReference type="InterPro" id="IPR050155">
    <property type="entry name" value="HAD-like_hydrolase_sf"/>
</dbReference>
<dbReference type="Pfam" id="PF13419">
    <property type="entry name" value="HAD_2"/>
    <property type="match status" value="1"/>
</dbReference>
<dbReference type="EMBL" id="JBHTKR010000003">
    <property type="protein sequence ID" value="MFD1194908.1"/>
    <property type="molecule type" value="Genomic_DNA"/>
</dbReference>
<feature type="active site" description="Nucleophile" evidence="10">
    <location>
        <position position="7"/>
    </location>
</feature>
<comment type="similarity">
    <text evidence="4 10">Belongs to the HAD-like hydrolase superfamily. CbbY/CbbZ/Gph/YieH family.</text>
</comment>
<dbReference type="RefSeq" id="WP_380791010.1">
    <property type="nucleotide sequence ID" value="NZ_JBHTKR010000003.1"/>
</dbReference>
<feature type="binding site" evidence="10">
    <location>
        <position position="165"/>
    </location>
    <ligand>
        <name>Mg(2+)</name>
        <dbReference type="ChEBI" id="CHEBI:18420"/>
    </ligand>
</feature>
<evidence type="ECO:0000256" key="7">
    <source>
        <dbReference type="ARBA" id="ARBA00022801"/>
    </source>
</evidence>
<sequence>MSAIVFDLDGTLIDSAPDIRAAVNRTLEDEGHAALDLPTVISFIGHGLPRLVERAMGARGIPMDQHARLTEVTLAHYNAAANDLTRPYPGVMAMLERLREEGHRLGICTNKPEAPARKVLDQFGMAHLFDVVVGGDTLAARKPDPAPLHHAFAALGASSGLYVGDSEVDAETAQAAGIAFAFFTQGYCHVPHDTVHCLARFDHFDALAGLVAKGATAPDR</sequence>
<keyword evidence="8 10" id="KW-0460">Magnesium</keyword>
<accession>A0ABW3TD72</accession>
<evidence type="ECO:0000256" key="3">
    <source>
        <dbReference type="ARBA" id="ARBA00004818"/>
    </source>
</evidence>
<organism evidence="11 12">
    <name type="scientific">Seohaeicola saemankumensis</name>
    <dbReference type="NCBI Taxonomy" id="481181"/>
    <lineage>
        <taxon>Bacteria</taxon>
        <taxon>Pseudomonadati</taxon>
        <taxon>Pseudomonadota</taxon>
        <taxon>Alphaproteobacteria</taxon>
        <taxon>Rhodobacterales</taxon>
        <taxon>Roseobacteraceae</taxon>
        <taxon>Seohaeicola</taxon>
    </lineage>
</organism>
<dbReference type="SUPFAM" id="SSF56784">
    <property type="entry name" value="HAD-like"/>
    <property type="match status" value="1"/>
</dbReference>
<feature type="binding site" evidence="10">
    <location>
        <position position="9"/>
    </location>
    <ligand>
        <name>Mg(2+)</name>
        <dbReference type="ChEBI" id="CHEBI:18420"/>
    </ligand>
</feature>
<dbReference type="SFLD" id="SFLDG01129">
    <property type="entry name" value="C1.5:_HAD__Beta-PGM__Phosphata"/>
    <property type="match status" value="1"/>
</dbReference>
<evidence type="ECO:0000313" key="12">
    <source>
        <dbReference type="Proteomes" id="UP001597151"/>
    </source>
</evidence>
<dbReference type="SFLD" id="SFLDS00003">
    <property type="entry name" value="Haloacid_Dehalogenase"/>
    <property type="match status" value="1"/>
</dbReference>
<dbReference type="Proteomes" id="UP001597151">
    <property type="component" value="Unassembled WGS sequence"/>
</dbReference>
<keyword evidence="7 10" id="KW-0378">Hydrolase</keyword>
<comment type="cofactor">
    <cofactor evidence="2 10">
        <name>Mg(2+)</name>
        <dbReference type="ChEBI" id="CHEBI:18420"/>
    </cofactor>
</comment>
<dbReference type="HAMAP" id="MF_00495">
    <property type="entry name" value="GPH_hydrolase_bact"/>
    <property type="match status" value="1"/>
</dbReference>
<dbReference type="InterPro" id="IPR037512">
    <property type="entry name" value="PGPase_prok"/>
</dbReference>
<comment type="catalytic activity">
    <reaction evidence="1 10">
        <text>2-phosphoglycolate + H2O = glycolate + phosphate</text>
        <dbReference type="Rhea" id="RHEA:14369"/>
        <dbReference type="ChEBI" id="CHEBI:15377"/>
        <dbReference type="ChEBI" id="CHEBI:29805"/>
        <dbReference type="ChEBI" id="CHEBI:43474"/>
        <dbReference type="ChEBI" id="CHEBI:58033"/>
        <dbReference type="EC" id="3.1.3.18"/>
    </reaction>
</comment>
<keyword evidence="12" id="KW-1185">Reference proteome</keyword>
<dbReference type="GO" id="GO:0008967">
    <property type="term" value="F:phosphoglycolate phosphatase activity"/>
    <property type="evidence" value="ECO:0007669"/>
    <property type="project" value="UniProtKB-EC"/>
</dbReference>
<dbReference type="NCBIfam" id="TIGR01549">
    <property type="entry name" value="HAD-SF-IA-v1"/>
    <property type="match status" value="1"/>
</dbReference>
<proteinExistence type="inferred from homology"/>
<comment type="pathway">
    <text evidence="3 10">Organic acid metabolism; glycolate biosynthesis; glycolate from 2-phosphoglycolate: step 1/1.</text>
</comment>
<evidence type="ECO:0000256" key="2">
    <source>
        <dbReference type="ARBA" id="ARBA00001946"/>
    </source>
</evidence>